<feature type="domain" description="Carrier" evidence="6">
    <location>
        <begin position="1690"/>
        <end position="1765"/>
    </location>
</feature>
<dbReference type="RefSeq" id="WP_229486631.1">
    <property type="nucleotide sequence ID" value="NZ_JAIVFQ010000034.1"/>
</dbReference>
<dbReference type="SUPFAM" id="SSF47336">
    <property type="entry name" value="ACP-like"/>
    <property type="match status" value="2"/>
</dbReference>
<reference evidence="7 8" key="1">
    <citation type="journal article" date="2021" name="Microorganisms">
        <title>Genome Evolution of Filamentous Cyanobacterium Nostoc Species: From Facultative Symbiosis to Free Living.</title>
        <authorList>
            <person name="Huo D."/>
            <person name="Li H."/>
            <person name="Cai F."/>
            <person name="Guo X."/>
            <person name="Qiao Z."/>
            <person name="Wang W."/>
            <person name="Yu G."/>
            <person name="Li R."/>
        </authorList>
    </citation>
    <scope>NUCLEOTIDE SEQUENCE [LARGE SCALE GENOMIC DNA]</scope>
    <source>
        <strain evidence="7 8">CHAB 5714</strain>
    </source>
</reference>
<dbReference type="Proteomes" id="UP001199525">
    <property type="component" value="Unassembled WGS sequence"/>
</dbReference>
<dbReference type="InterPro" id="IPR023213">
    <property type="entry name" value="CAT-like_dom_sf"/>
</dbReference>
<name>A0ABS8ICV5_9NOSO</name>
<evidence type="ECO:0000313" key="8">
    <source>
        <dbReference type="Proteomes" id="UP001199525"/>
    </source>
</evidence>
<feature type="domain" description="Carrier" evidence="6">
    <location>
        <begin position="609"/>
        <end position="683"/>
    </location>
</feature>
<dbReference type="Gene3D" id="3.40.50.12780">
    <property type="entry name" value="N-terminal domain of ligase-like"/>
    <property type="match status" value="1"/>
</dbReference>
<protein>
    <submittedName>
        <fullName evidence="7">Amino acid adenylation domain-containing protein</fullName>
    </submittedName>
</protein>
<proteinExistence type="predicted"/>
<evidence type="ECO:0000259" key="6">
    <source>
        <dbReference type="PROSITE" id="PS50075"/>
    </source>
</evidence>
<dbReference type="PROSITE" id="PS00455">
    <property type="entry name" value="AMP_BINDING"/>
    <property type="match status" value="1"/>
</dbReference>
<dbReference type="Pfam" id="PF00501">
    <property type="entry name" value="AMP-binding"/>
    <property type="match status" value="2"/>
</dbReference>
<keyword evidence="5" id="KW-0443">Lipid metabolism</keyword>
<dbReference type="Gene3D" id="3.30.300.30">
    <property type="match status" value="2"/>
</dbReference>
<evidence type="ECO:0000256" key="4">
    <source>
        <dbReference type="ARBA" id="ARBA00022832"/>
    </source>
</evidence>
<dbReference type="PANTHER" id="PTHR45527">
    <property type="entry name" value="NONRIBOSOMAL PEPTIDE SYNTHETASE"/>
    <property type="match status" value="1"/>
</dbReference>
<dbReference type="NCBIfam" id="TIGR01733">
    <property type="entry name" value="AA-adenyl-dom"/>
    <property type="match status" value="1"/>
</dbReference>
<keyword evidence="4" id="KW-0276">Fatty acid metabolism</keyword>
<dbReference type="InterPro" id="IPR000873">
    <property type="entry name" value="AMP-dep_synth/lig_dom"/>
</dbReference>
<keyword evidence="2" id="KW-0596">Phosphopantetheine</keyword>
<dbReference type="SUPFAM" id="SSF52777">
    <property type="entry name" value="CoA-dependent acyltransferases"/>
    <property type="match status" value="2"/>
</dbReference>
<accession>A0ABS8ICV5</accession>
<dbReference type="CDD" id="cd05931">
    <property type="entry name" value="FAAL"/>
    <property type="match status" value="1"/>
</dbReference>
<dbReference type="InterPro" id="IPR001242">
    <property type="entry name" value="Condensation_dom"/>
</dbReference>
<dbReference type="Pfam" id="PF00550">
    <property type="entry name" value="PP-binding"/>
    <property type="match status" value="2"/>
</dbReference>
<dbReference type="CDD" id="cd19531">
    <property type="entry name" value="LCL_NRPS-like"/>
    <property type="match status" value="1"/>
</dbReference>
<dbReference type="CDD" id="cd12116">
    <property type="entry name" value="A_NRPS_Ta1_like"/>
    <property type="match status" value="1"/>
</dbReference>
<dbReference type="InterPro" id="IPR010071">
    <property type="entry name" value="AA_adenyl_dom"/>
</dbReference>
<keyword evidence="8" id="KW-1185">Reference proteome</keyword>
<dbReference type="Gene3D" id="1.10.1200.10">
    <property type="entry name" value="ACP-like"/>
    <property type="match status" value="2"/>
</dbReference>
<keyword evidence="3" id="KW-0597">Phosphoprotein</keyword>
<evidence type="ECO:0000313" key="7">
    <source>
        <dbReference type="EMBL" id="MCC5601619.1"/>
    </source>
</evidence>
<dbReference type="Gene3D" id="2.30.38.10">
    <property type="entry name" value="Luciferase, Domain 3"/>
    <property type="match status" value="1"/>
</dbReference>
<dbReference type="InterPro" id="IPR025110">
    <property type="entry name" value="AMP-bd_C"/>
</dbReference>
<comment type="cofactor">
    <cofactor evidence="1">
        <name>pantetheine 4'-phosphate</name>
        <dbReference type="ChEBI" id="CHEBI:47942"/>
    </cofactor>
</comment>
<comment type="caution">
    <text evidence="7">The sequence shown here is derived from an EMBL/GenBank/DDBJ whole genome shotgun (WGS) entry which is preliminary data.</text>
</comment>
<evidence type="ECO:0000256" key="3">
    <source>
        <dbReference type="ARBA" id="ARBA00022553"/>
    </source>
</evidence>
<dbReference type="Gene3D" id="3.30.559.10">
    <property type="entry name" value="Chloramphenicol acetyltransferase-like domain"/>
    <property type="match status" value="1"/>
</dbReference>
<dbReference type="SUPFAM" id="SSF56801">
    <property type="entry name" value="Acetyl-CoA synthetase-like"/>
    <property type="match status" value="2"/>
</dbReference>
<dbReference type="InterPro" id="IPR040097">
    <property type="entry name" value="FAAL/FAAC"/>
</dbReference>
<evidence type="ECO:0000256" key="5">
    <source>
        <dbReference type="ARBA" id="ARBA00023098"/>
    </source>
</evidence>
<dbReference type="InterPro" id="IPR009081">
    <property type="entry name" value="PP-bd_ACP"/>
</dbReference>
<dbReference type="PROSITE" id="PS50075">
    <property type="entry name" value="CARRIER"/>
    <property type="match status" value="2"/>
</dbReference>
<dbReference type="EMBL" id="JAIVFQ010000034">
    <property type="protein sequence ID" value="MCC5601619.1"/>
    <property type="molecule type" value="Genomic_DNA"/>
</dbReference>
<dbReference type="PANTHER" id="PTHR45527:SF1">
    <property type="entry name" value="FATTY ACID SYNTHASE"/>
    <property type="match status" value="1"/>
</dbReference>
<dbReference type="InterPro" id="IPR042099">
    <property type="entry name" value="ANL_N_sf"/>
</dbReference>
<dbReference type="InterPro" id="IPR020845">
    <property type="entry name" value="AMP-binding_CS"/>
</dbReference>
<evidence type="ECO:0000256" key="2">
    <source>
        <dbReference type="ARBA" id="ARBA00022450"/>
    </source>
</evidence>
<dbReference type="Gene3D" id="3.30.559.30">
    <property type="entry name" value="Nonribosomal peptide synthetase, condensation domain"/>
    <property type="match status" value="1"/>
</dbReference>
<dbReference type="Pfam" id="PF13193">
    <property type="entry name" value="AMP-binding_C"/>
    <property type="match status" value="1"/>
</dbReference>
<dbReference type="Pfam" id="PF23024">
    <property type="entry name" value="AMP-dom_DIP2-like"/>
    <property type="match status" value="1"/>
</dbReference>
<organism evidence="7 8">
    <name type="scientific">Nostoc favosum CHAB5714</name>
    <dbReference type="NCBI Taxonomy" id="2780399"/>
    <lineage>
        <taxon>Bacteria</taxon>
        <taxon>Bacillati</taxon>
        <taxon>Cyanobacteriota</taxon>
        <taxon>Cyanophyceae</taxon>
        <taxon>Nostocales</taxon>
        <taxon>Nostocaceae</taxon>
        <taxon>Nostoc</taxon>
        <taxon>Nostoc favosum</taxon>
    </lineage>
</organism>
<dbReference type="Gene3D" id="3.40.50.980">
    <property type="match status" value="2"/>
</dbReference>
<dbReference type="Pfam" id="PF00668">
    <property type="entry name" value="Condensation"/>
    <property type="match status" value="1"/>
</dbReference>
<gene>
    <name evidence="7" type="ORF">LC586_21030</name>
</gene>
<dbReference type="InterPro" id="IPR020806">
    <property type="entry name" value="PKS_PP-bd"/>
</dbReference>
<sequence>MTEFINKYLEIPSQCATIVDILRDRSCNIPHTQAFTFLEDGETQELTLTYHELDRRSRAVAAQLQALGLSGERAILLYPSGLDYLIAFFGCLYAGVVAVPAYPPRNQRKTPRIQAISIDAQASVALTTTAMLPTLQSILTPETKQGNFHWLTTDNIAQGIEDSWQQPAINGDTLAFLQYTSGSTGTPKGVMLSHGNLLHNAAVTYQLMEHSPSSKFVSWLPVYHDMGLIGGILQPLYGAFPCILMSPASFLQRPYRWLQAISRYKGTTSGGPNFAFEQCVQRITQEQKETLDLSSWSVAFNGAEPVRQDTLELFATTFAECGFRQETFYPCYGMAEATLIVSGGIKTALAQIKTVEKSALSQNQIVEATAQSQDIQSFVSCGQIIPQQQIVIVNPETLTRCSSDEVGEIWVSGLSVGQGYWNRTEETEQTFHAYLKDTGEGPFLRTGDLGFLENGELFITGRAKDLIIIRGRNLYPQDIELTAERSHSSLRSSANGAFTVEVNNEERLVVVQELEFRAKPNLAEVVNAIRQAIAQEHEVQVYAVVLIKPGSIPKTSSGKIQRRATRTQFENGELNVVGSDILKISDIARNETQLQRSELLALSPKECQPVLESYLIELLGRVLSIATDDINPEEPLSTLGLDSLKVFELKNLIEVDLEVEVSVADFFEGMSTRSLATKILAQLTTDAIPSISLTQQEKNTSIYPLSFAQQGLWFINQLTPDIPTYNIPIVINFKGCINLTALEDSLNEIIRRHEVLRTSFTVENGQPVQVVNQAVPVTLAVEDLRSLSENERTQEAQRLATEFAQQPFDLSAQSLLRTKILHLNNKSYQLLVTLHHIIADGWSISILIKELAALYEAFSTGKLSLRDATRSLLPQKGTPFAELPIQYGDFVNWQRKWLDGESATRTLGDRIQPKLTYWKQKLSGELPVLNLPTDRARSPVQTFTGAQAKLVLSQTLTKELKNLSRQQGVTLFMTLLTGFKTLLYRYTGQTDILVGSPIANRNRPEIDSLIGFFVNVLVLRTDLSGDLNFQDLLARVKSTALEAYVHQGLPFEKLVEELQPSRDLSYNPLFQVMFVLQNIPIPNLSLSDVSISYEEGYNGTSKFDLTLFMEDSEQGLIATFEYNTDLFNADTITRMLGHFQTLLSSIVNDPEQCISELQLLTPPEIQQLLVEWNDTKTDYPQDKCIHQLFEAQVEKTPDAVAIVFENQQLTYRQLNNRANQLAHYLQELGVKPEVLVGICLERSLEMLIGLLAIPKAGGAYLPLDPAYPKERLAFILEDAQVSVLLTQEKLLKTLPEPNAKAVCLDIDWEIIAQESEENLACQTIAYNLAYTIYTSGSTGKPKGVQILHSALNNFLQAMHQTPGLTEQDTLLAVTTVSFDIAALELFLPIIVGARLVIVSREVVLDGTRLSAKLSHSKATIMQATPATWQLLLATGWQGNYQLKVFCGGEALPAQLVNQIGNRCASLWNMYGPTETTIWSAVSQVEVETHNGVLPIGHPIANTQFYILDQHSQPVPMRVPGELHIGGASLARGYLNQPELTAVKFIPDPYSNQLGGRLYRTGDLARYLPDGHIEILGRIDHQVKLRGFRVELEEIEVVLVKHPGIQEVAVVAREVQSGNKQLVAYFVPHLGKKPTNSELRSYLKEQLPEYMVPSVFMSIDTLPLLPNGKLNRNTLPAPESLCSELAVTYEAPRSKVERAIANVWQEVLHLEKVGINDNFFDLGGHSLLMVQVNSRLREIFNRDLSVVEMFQNPTINSLAQYLSQNLENPTFGLIRQRVQKQIEVSNRRKEILLKQSKKTVR</sequence>
<dbReference type="InterPro" id="IPR036736">
    <property type="entry name" value="ACP-like_sf"/>
</dbReference>
<evidence type="ECO:0000256" key="1">
    <source>
        <dbReference type="ARBA" id="ARBA00001957"/>
    </source>
</evidence>
<dbReference type="SMART" id="SM00823">
    <property type="entry name" value="PKS_PP"/>
    <property type="match status" value="2"/>
</dbReference>
<dbReference type="InterPro" id="IPR045851">
    <property type="entry name" value="AMP-bd_C_sf"/>
</dbReference>